<dbReference type="AlphaFoldDB" id="A0A8H7E4U1"/>
<feature type="region of interest" description="Disordered" evidence="1">
    <location>
        <begin position="346"/>
        <end position="415"/>
    </location>
</feature>
<sequence>MSDPSFILTKTPFNLSAIPLGSFVPDRSTPSTDLLKPGDKVTETDWDVTYDTDFDFSYSKKSETSFELSFEALFKEILKLALKLERNEKYRVTAKSGNRRLLYEPEKVFETLIADEKVKRWLARRKQECLFVIGVRTFLDAKLHRENRKGGSGSGKAKVPVDAIVGDGAPKVDGAPTVGVGGGHERMREGRGDVELPGERIFAICYRKVQIKRSKGGDTELTLKPGDDWAMTTRSLVSRSDKNMSHGLTSNKLTIEGTDDTKDCVPAGHGLMIPPEFSELKRSMPKKNGPKVTGLPVRGASSPPRRANLLSSDARPPEVNCSARSTNFSPMDASASARAASLQVRVAGSSPRGANLSSRDVKAFPRDTVRGVNSSARSASSALTDASTSARRASPSARAAALPTKPGASKPRRLD</sequence>
<keyword evidence="3" id="KW-1185">Reference proteome</keyword>
<feature type="compositionally biased region" description="Low complexity" evidence="1">
    <location>
        <begin position="374"/>
        <end position="403"/>
    </location>
</feature>
<protein>
    <submittedName>
        <fullName evidence="2">Uncharacterized protein</fullName>
    </submittedName>
</protein>
<evidence type="ECO:0000313" key="3">
    <source>
        <dbReference type="Proteomes" id="UP000606974"/>
    </source>
</evidence>
<feature type="compositionally biased region" description="Basic and acidic residues" evidence="1">
    <location>
        <begin position="359"/>
        <end position="369"/>
    </location>
</feature>
<dbReference type="EMBL" id="JAACFV010000052">
    <property type="protein sequence ID" value="KAF7508615.1"/>
    <property type="molecule type" value="Genomic_DNA"/>
</dbReference>
<proteinExistence type="predicted"/>
<accession>A0A8H7E4U1</accession>
<evidence type="ECO:0000313" key="2">
    <source>
        <dbReference type="EMBL" id="KAF7508615.1"/>
    </source>
</evidence>
<feature type="region of interest" description="Disordered" evidence="1">
    <location>
        <begin position="281"/>
        <end position="321"/>
    </location>
</feature>
<evidence type="ECO:0000256" key="1">
    <source>
        <dbReference type="SAM" id="MobiDB-lite"/>
    </source>
</evidence>
<organism evidence="2 3">
    <name type="scientific">Endocarpon pusillum</name>
    <dbReference type="NCBI Taxonomy" id="364733"/>
    <lineage>
        <taxon>Eukaryota</taxon>
        <taxon>Fungi</taxon>
        <taxon>Dikarya</taxon>
        <taxon>Ascomycota</taxon>
        <taxon>Pezizomycotina</taxon>
        <taxon>Eurotiomycetes</taxon>
        <taxon>Chaetothyriomycetidae</taxon>
        <taxon>Verrucariales</taxon>
        <taxon>Verrucariaceae</taxon>
        <taxon>Endocarpon</taxon>
    </lineage>
</organism>
<gene>
    <name evidence="2" type="ORF">GJ744_009164</name>
</gene>
<name>A0A8H7E4U1_9EURO</name>
<comment type="caution">
    <text evidence="2">The sequence shown here is derived from an EMBL/GenBank/DDBJ whole genome shotgun (WGS) entry which is preliminary data.</text>
</comment>
<reference evidence="2" key="1">
    <citation type="submission" date="2020-02" db="EMBL/GenBank/DDBJ databases">
        <authorList>
            <person name="Palmer J.M."/>
        </authorList>
    </citation>
    <scope>NUCLEOTIDE SEQUENCE</scope>
    <source>
        <strain evidence="2">EPUS1.4</strain>
        <tissue evidence="2">Thallus</tissue>
    </source>
</reference>
<dbReference type="Proteomes" id="UP000606974">
    <property type="component" value="Unassembled WGS sequence"/>
</dbReference>
<dbReference type="OrthoDB" id="5410365at2759"/>